<gene>
    <name evidence="2" type="primary">pncC_2</name>
    <name evidence="2" type="ORF">clem_05190</name>
</gene>
<accession>A0A222P161</accession>
<dbReference type="EC" id="3.5.1.42" evidence="2"/>
<keyword evidence="2" id="KW-0378">Hydrolase</keyword>
<evidence type="ECO:0000313" key="2">
    <source>
        <dbReference type="EMBL" id="ASQ45594.1"/>
    </source>
</evidence>
<dbReference type="Pfam" id="PF02464">
    <property type="entry name" value="CinA"/>
    <property type="match status" value="1"/>
</dbReference>
<protein>
    <submittedName>
        <fullName evidence="2">Nicotinamide-nucleotide amidohydrolase PncC</fullName>
        <ecNumber evidence="2">3.5.1.42</ecNumber>
    </submittedName>
</protein>
<dbReference type="KEGG" id="lcd:clem_05190"/>
<evidence type="ECO:0000259" key="1">
    <source>
        <dbReference type="Pfam" id="PF02464"/>
    </source>
</evidence>
<name>A0A222P161_9GAMM</name>
<dbReference type="GO" id="GO:0019159">
    <property type="term" value="F:nicotinamide-nucleotide amidase activity"/>
    <property type="evidence" value="ECO:0007669"/>
    <property type="project" value="UniProtKB-EC"/>
</dbReference>
<dbReference type="OrthoDB" id="9801454at2"/>
<dbReference type="NCBIfam" id="TIGR00199">
    <property type="entry name" value="PncC_domain"/>
    <property type="match status" value="1"/>
</dbReference>
<evidence type="ECO:0000313" key="3">
    <source>
        <dbReference type="Proteomes" id="UP000201728"/>
    </source>
</evidence>
<dbReference type="AlphaFoldDB" id="A0A222P161"/>
<dbReference type="RefSeq" id="WP_094090638.1">
    <property type="nucleotide sequence ID" value="NZ_CP016397.1"/>
</dbReference>
<dbReference type="SUPFAM" id="SSF142433">
    <property type="entry name" value="CinA-like"/>
    <property type="match status" value="1"/>
</dbReference>
<keyword evidence="3" id="KW-1185">Reference proteome</keyword>
<proteinExistence type="predicted"/>
<dbReference type="Proteomes" id="UP000201728">
    <property type="component" value="Chromosome"/>
</dbReference>
<dbReference type="EMBL" id="CP016397">
    <property type="protein sequence ID" value="ASQ45594.1"/>
    <property type="molecule type" value="Genomic_DNA"/>
</dbReference>
<dbReference type="Gene3D" id="3.90.950.20">
    <property type="entry name" value="CinA-like"/>
    <property type="match status" value="1"/>
</dbReference>
<dbReference type="InterPro" id="IPR036653">
    <property type="entry name" value="CinA-like_C"/>
</dbReference>
<dbReference type="InterPro" id="IPR008136">
    <property type="entry name" value="CinA_C"/>
</dbReference>
<reference evidence="3" key="1">
    <citation type="submission" date="2016-07" db="EMBL/GenBank/DDBJ databases">
        <authorList>
            <person name="Florea S."/>
            <person name="Webb J.S."/>
            <person name="Jaromczyk J."/>
            <person name="Schardl C.L."/>
        </authorList>
    </citation>
    <scope>NUCLEOTIDE SEQUENCE [LARGE SCALE GENOMIC DNA]</scope>
    <source>
        <strain evidence="3">CDC-D5610</strain>
    </source>
</reference>
<sequence>MKKVSDILAFLKAQELILTTAESCTAGRIIHLLAKISGSGECLDAGYVVYSVEAKKRLLGVKQQTIDCFTLTSEEVAREMVEGALKDSTANVVVATTGVAGPESIDGIPKGTVCFGWGFKQSKKLIVYTETKHFNGTRTQVLTKAARYALSRIPVLHKKLSSKKKDS</sequence>
<feature type="domain" description="CinA C-terminal" evidence="1">
    <location>
        <begin position="6"/>
        <end position="153"/>
    </location>
</feature>
<organism evidence="2 3">
    <name type="scientific">Legionella clemsonensis</name>
    <dbReference type="NCBI Taxonomy" id="1867846"/>
    <lineage>
        <taxon>Bacteria</taxon>
        <taxon>Pseudomonadati</taxon>
        <taxon>Pseudomonadota</taxon>
        <taxon>Gammaproteobacteria</taxon>
        <taxon>Legionellales</taxon>
        <taxon>Legionellaceae</taxon>
        <taxon>Legionella</taxon>
    </lineage>
</organism>